<proteinExistence type="predicted"/>
<reference evidence="1 2" key="1">
    <citation type="submission" date="2023-09" db="EMBL/GenBank/DDBJ databases">
        <title>Genome completion map analysis of the actinomycetes C11-1.</title>
        <authorList>
            <person name="Qin P."/>
            <person name="Guan P."/>
        </authorList>
    </citation>
    <scope>NUCLEOTIDE SEQUENCE [LARGE SCALE GENOMIC DNA]</scope>
    <source>
        <strain evidence="1 2">C11-1</strain>
    </source>
</reference>
<sequence length="273" mass="29228">MARFSHTVTVAALGRGWFEEAAGALVGLLDASREGPGGAILLPDGRPVDGLRLLKGRHLRPGARYGEAVAEPEAAEAPAARAATVLREWRPSRSVEVESLMAEEDMSVRLGVRVREPLRPRAVEVSLAGHQPKGGSLYRFSGRAKADLGAWWAAVDRLPPAPPAARPPVSGKAVHLLGKARLTVTPRPDGDGSWQVTVALSARGRWLLRPVGAVILFFARKPVERGFREAVESAAREWNTTFAELTPLHGEALRAEIADALTEPGEPAEPKAL</sequence>
<name>A0ABY9W1Y2_9ACTN</name>
<protein>
    <submittedName>
        <fullName evidence="1">Uncharacterized protein</fullName>
    </submittedName>
</protein>
<dbReference type="EMBL" id="CP134500">
    <property type="protein sequence ID" value="WNF29076.1"/>
    <property type="molecule type" value="Genomic_DNA"/>
</dbReference>
<evidence type="ECO:0000313" key="1">
    <source>
        <dbReference type="EMBL" id="WNF29076.1"/>
    </source>
</evidence>
<dbReference type="Proteomes" id="UP001303236">
    <property type="component" value="Chromosome"/>
</dbReference>
<keyword evidence="2" id="KW-1185">Reference proteome</keyword>
<gene>
    <name evidence="1" type="ORF">RI138_20840</name>
</gene>
<organism evidence="1 2">
    <name type="scientific">Streptomyces durocortorensis</name>
    <dbReference type="NCBI Taxonomy" id="2811104"/>
    <lineage>
        <taxon>Bacteria</taxon>
        <taxon>Bacillati</taxon>
        <taxon>Actinomycetota</taxon>
        <taxon>Actinomycetes</taxon>
        <taxon>Kitasatosporales</taxon>
        <taxon>Streptomycetaceae</taxon>
        <taxon>Streptomyces</taxon>
    </lineage>
</organism>
<evidence type="ECO:0000313" key="2">
    <source>
        <dbReference type="Proteomes" id="UP001303236"/>
    </source>
</evidence>
<accession>A0ABY9W1Y2</accession>